<organism evidence="2 3">
    <name type="scientific">Kitasatospora arboriphila</name>
    <dbReference type="NCBI Taxonomy" id="258052"/>
    <lineage>
        <taxon>Bacteria</taxon>
        <taxon>Bacillati</taxon>
        <taxon>Actinomycetota</taxon>
        <taxon>Actinomycetes</taxon>
        <taxon>Kitasatosporales</taxon>
        <taxon>Streptomycetaceae</taxon>
        <taxon>Kitasatospora</taxon>
    </lineage>
</organism>
<evidence type="ECO:0000256" key="1">
    <source>
        <dbReference type="SAM" id="Phobius"/>
    </source>
</evidence>
<dbReference type="RefSeq" id="WP_344626129.1">
    <property type="nucleotide sequence ID" value="NZ_BAAALD010000059.1"/>
</dbReference>
<accession>A0ABN1TXC4</accession>
<name>A0ABN1TXC4_9ACTN</name>
<dbReference type="Proteomes" id="UP001499987">
    <property type="component" value="Unassembled WGS sequence"/>
</dbReference>
<evidence type="ECO:0008006" key="4">
    <source>
        <dbReference type="Google" id="ProtNLM"/>
    </source>
</evidence>
<feature type="transmembrane region" description="Helical" evidence="1">
    <location>
        <begin position="49"/>
        <end position="72"/>
    </location>
</feature>
<evidence type="ECO:0000313" key="3">
    <source>
        <dbReference type="Proteomes" id="UP001499987"/>
    </source>
</evidence>
<dbReference type="InterPro" id="IPR025333">
    <property type="entry name" value="DUF4239"/>
</dbReference>
<dbReference type="EMBL" id="BAAALD010000059">
    <property type="protein sequence ID" value="GAA1103372.1"/>
    <property type="molecule type" value="Genomic_DNA"/>
</dbReference>
<proteinExistence type="predicted"/>
<sequence length="261" mass="28261">MELWLLNHFSALTLTLVIVGGFVLLAVAGSILTCHRYPALARGDHNEMVGVVLGMFGAIYGIILAFVIVNLWTQLETASTVVATEATSASKIVRDVGAFPAEPRDAVNAAVRDYVHAVVEETWPRMKAGTADYLVAGARVEAVYTALRAYEPQSAVEQAYYEQAVASLDDVVTQRRARIDQSNQELPILLKVLVLGGALVMLPLTFLYGSRSRRIRLVFVGAVAALIGFSLLLVVVLDRPFAGDLSVSPAPFKESALAQFW</sequence>
<feature type="transmembrane region" description="Helical" evidence="1">
    <location>
        <begin position="12"/>
        <end position="37"/>
    </location>
</feature>
<feature type="transmembrane region" description="Helical" evidence="1">
    <location>
        <begin position="215"/>
        <end position="237"/>
    </location>
</feature>
<evidence type="ECO:0000313" key="2">
    <source>
        <dbReference type="EMBL" id="GAA1103372.1"/>
    </source>
</evidence>
<keyword evidence="1" id="KW-1133">Transmembrane helix</keyword>
<keyword evidence="3" id="KW-1185">Reference proteome</keyword>
<keyword evidence="1" id="KW-0472">Membrane</keyword>
<reference evidence="2 3" key="1">
    <citation type="journal article" date="2019" name="Int. J. Syst. Evol. Microbiol.">
        <title>The Global Catalogue of Microorganisms (GCM) 10K type strain sequencing project: providing services to taxonomists for standard genome sequencing and annotation.</title>
        <authorList>
            <consortium name="The Broad Institute Genomics Platform"/>
            <consortium name="The Broad Institute Genome Sequencing Center for Infectious Disease"/>
            <person name="Wu L."/>
            <person name="Ma J."/>
        </authorList>
    </citation>
    <scope>NUCLEOTIDE SEQUENCE [LARGE SCALE GENOMIC DNA]</scope>
    <source>
        <strain evidence="2 3">JCM 13002</strain>
    </source>
</reference>
<dbReference type="Pfam" id="PF14023">
    <property type="entry name" value="Bestrophin-like"/>
    <property type="match status" value="1"/>
</dbReference>
<comment type="caution">
    <text evidence="2">The sequence shown here is derived from an EMBL/GenBank/DDBJ whole genome shotgun (WGS) entry which is preliminary data.</text>
</comment>
<feature type="transmembrane region" description="Helical" evidence="1">
    <location>
        <begin position="188"/>
        <end position="208"/>
    </location>
</feature>
<gene>
    <name evidence="2" type="ORF">GCM10009663_52290</name>
</gene>
<protein>
    <recommendedName>
        <fullName evidence="4">DUF4239 domain-containing protein</fullName>
    </recommendedName>
</protein>
<keyword evidence="1" id="KW-0812">Transmembrane</keyword>